<reference evidence="3" key="1">
    <citation type="journal article" date="2020" name="mSystems">
        <title>Genome- and Community-Level Interaction Insights into Carbon Utilization and Element Cycling Functions of Hydrothermarchaeota in Hydrothermal Sediment.</title>
        <authorList>
            <person name="Zhou Z."/>
            <person name="Liu Y."/>
            <person name="Xu W."/>
            <person name="Pan J."/>
            <person name="Luo Z.H."/>
            <person name="Li M."/>
        </authorList>
    </citation>
    <scope>NUCLEOTIDE SEQUENCE [LARGE SCALE GENOMIC DNA]</scope>
    <source>
        <strain evidence="4">SpSt-626</strain>
        <strain evidence="3">SpSt-695</strain>
    </source>
</reference>
<sequence length="176" mass="20315">MEFKGTPLKDSDIKEKRVLYTDWYVKAHYAWDCGVALSKFFEGLKEGKIYGRSCPECKRIMVPPRMFCEICFRPTDKWVLLKDTGKINTFSISYLAWDASRIKKPNVPAVIEIDGASEGMGILHLVAHPEKVEWENLEEVLKFIKVGTKVKAVWKPENERIGAITDIKYFIPIKEE</sequence>
<protein>
    <submittedName>
        <fullName evidence="3">Zn-ribbon domain-containing OB-fold protein</fullName>
    </submittedName>
</protein>
<name>A0A7V3ZTI6_UNCW3</name>
<dbReference type="Gene3D" id="6.10.30.10">
    <property type="match status" value="1"/>
</dbReference>
<feature type="domain" description="ChsH2 rubredoxin-like zinc ribbon" evidence="2">
    <location>
        <begin position="41"/>
        <end position="73"/>
    </location>
</feature>
<dbReference type="SUPFAM" id="SSF50249">
    <property type="entry name" value="Nucleic acid-binding proteins"/>
    <property type="match status" value="1"/>
</dbReference>
<dbReference type="InterPro" id="IPR012340">
    <property type="entry name" value="NA-bd_OB-fold"/>
</dbReference>
<dbReference type="Pfam" id="PF12172">
    <property type="entry name" value="zf-ChsH2"/>
    <property type="match status" value="1"/>
</dbReference>
<gene>
    <name evidence="4" type="ORF">ENT96_02185</name>
    <name evidence="3" type="ORF">ENU72_03625</name>
</gene>
<dbReference type="PANTHER" id="PTHR34075">
    <property type="entry name" value="BLR3430 PROTEIN"/>
    <property type="match status" value="1"/>
</dbReference>
<dbReference type="InterPro" id="IPR022002">
    <property type="entry name" value="ChsH2_Znr"/>
</dbReference>
<feature type="domain" description="ChsH2 C-terminal OB-fold" evidence="1">
    <location>
        <begin position="78"/>
        <end position="155"/>
    </location>
</feature>
<dbReference type="EMBL" id="DTDP01000166">
    <property type="protein sequence ID" value="HGK54096.1"/>
    <property type="molecule type" value="Genomic_DNA"/>
</dbReference>
<proteinExistence type="predicted"/>
<accession>A0A7V3ZTI6</accession>
<dbReference type="Pfam" id="PF01796">
    <property type="entry name" value="OB_ChsH2_C"/>
    <property type="match status" value="1"/>
</dbReference>
<evidence type="ECO:0000259" key="1">
    <source>
        <dbReference type="Pfam" id="PF01796"/>
    </source>
</evidence>
<evidence type="ECO:0000313" key="3">
    <source>
        <dbReference type="EMBL" id="HGK54096.1"/>
    </source>
</evidence>
<dbReference type="PANTHER" id="PTHR34075:SF4">
    <property type="entry name" value="DUF35 DOMAIN-CONTAINING PROTEIN"/>
    <property type="match status" value="1"/>
</dbReference>
<organism evidence="3">
    <name type="scientific">candidate division WOR-3 bacterium</name>
    <dbReference type="NCBI Taxonomy" id="2052148"/>
    <lineage>
        <taxon>Bacteria</taxon>
        <taxon>Bacteria division WOR-3</taxon>
    </lineage>
</organism>
<evidence type="ECO:0000259" key="2">
    <source>
        <dbReference type="Pfam" id="PF12172"/>
    </source>
</evidence>
<dbReference type="InterPro" id="IPR052513">
    <property type="entry name" value="Thioester_dehydratase-like"/>
</dbReference>
<comment type="caution">
    <text evidence="3">The sequence shown here is derived from an EMBL/GenBank/DDBJ whole genome shotgun (WGS) entry which is preliminary data.</text>
</comment>
<dbReference type="EMBL" id="DTAR01000186">
    <property type="protein sequence ID" value="HGM97840.1"/>
    <property type="molecule type" value="Genomic_DNA"/>
</dbReference>
<dbReference type="InterPro" id="IPR002878">
    <property type="entry name" value="ChsH2_C"/>
</dbReference>
<evidence type="ECO:0000313" key="4">
    <source>
        <dbReference type="EMBL" id="HGM97840.1"/>
    </source>
</evidence>
<dbReference type="AlphaFoldDB" id="A0A7V3ZTI6"/>